<feature type="region of interest" description="Disordered" evidence="1">
    <location>
        <begin position="853"/>
        <end position="872"/>
    </location>
</feature>
<evidence type="ECO:0000313" key="2">
    <source>
        <dbReference type="EMBL" id="PWY97694.1"/>
    </source>
</evidence>
<feature type="region of interest" description="Disordered" evidence="1">
    <location>
        <begin position="182"/>
        <end position="227"/>
    </location>
</feature>
<dbReference type="InParanoid" id="A0A317XHE3"/>
<protein>
    <submittedName>
        <fullName evidence="2">Uncharacterized protein</fullName>
    </submittedName>
</protein>
<feature type="compositionally biased region" description="Basic and acidic residues" evidence="1">
    <location>
        <begin position="216"/>
        <end position="227"/>
    </location>
</feature>
<feature type="compositionally biased region" description="Low complexity" evidence="1">
    <location>
        <begin position="183"/>
        <end position="201"/>
    </location>
</feature>
<dbReference type="Proteomes" id="UP000246740">
    <property type="component" value="Unassembled WGS sequence"/>
</dbReference>
<feature type="region of interest" description="Disordered" evidence="1">
    <location>
        <begin position="321"/>
        <end position="340"/>
    </location>
</feature>
<evidence type="ECO:0000256" key="1">
    <source>
        <dbReference type="SAM" id="MobiDB-lite"/>
    </source>
</evidence>
<evidence type="ECO:0000313" key="3">
    <source>
        <dbReference type="Proteomes" id="UP000246740"/>
    </source>
</evidence>
<feature type="compositionally biased region" description="Basic and acidic residues" evidence="1">
    <location>
        <begin position="330"/>
        <end position="340"/>
    </location>
</feature>
<sequence length="950" mass="106630">MSDPSSSSLSTSTDAAGILPSTQFSRRSWGRNPTYGNIHSLRHLLASNTGAPKLGTMESIRTKSIEYHGAPTEVDAVDNVSALEMLVYQLFPYTFQDTVSDLNEKLRDLYALFQVLPKAKGDETLAFVCIEQRESVESRTAIDSTEAISGSDEGNFVWQHAYFSYGEVERCWRIHKRCFPTASSSSGPTMSKKTKTTKPMSRAAPSGPGGNKRSNRHGDPVKDDARSTDNRVTYLVEKLSHRDRCETELSIFTFAFYEALIAVQKIELEESMFTPLHFSFVGNAIPKHLEHPGGKLSREGHQDIRVDGVYALSRPSTSVHASVINGNNKRPREAKPGHPSDKALTWSDAVLLAEVKTVKNRESKLGRDLAQLITYVVNHVGSSPGFQCAFGMTLVGSLVQLYRFDCDHITFISRFDADSNPRAMALFSVFLCALQLDSYNGYLSNVRCLDLASLEDCYVLDAQRRAHKLVIRASPQHLLDWHGGSLSHRYTIVAVAEVVQIAETRHTEPVSVILKATNLPPEDRFIEGLALSQINAFLDTVINGSVQPHAAYWHTELRLLLKRLRHCVPRLIASGELLLPMRPGSGLECLRQGNVKSPAESVIDGVDLAWGGKWPYRVGRGNGLYTVMTGQNTRRVMTLTTPTATSQVCEELFWQFPAAIANVIEMIMFVNRPANVVHADISLFNICLFNLNDDELRDLLDPEIEPHKRPPVVSLIDYGESWVDGKCGQRSQDDPRRYVSGTHLFWATRSYENQKILDTLRTKPDETLDDAQENWYKGLKAKLQPLQAIDDVESAILVLAFGMALLLRARRKNTMGVKTYTFRRWMEMSRSDRFQHYCDPDLRTGHLVSLFYGDKPEPPNNQSLDQQYSEDDMDKPNPAKLIRIIGSMVFDALTSLDAMLQVAKEEETAHSHNNGKDAVALKALALIERLYEVTRQLYPFRNIKIDEIYA</sequence>
<dbReference type="OrthoDB" id="10675156at2759"/>
<organism evidence="2 3">
    <name type="scientific">Testicularia cyperi</name>
    <dbReference type="NCBI Taxonomy" id="1882483"/>
    <lineage>
        <taxon>Eukaryota</taxon>
        <taxon>Fungi</taxon>
        <taxon>Dikarya</taxon>
        <taxon>Basidiomycota</taxon>
        <taxon>Ustilaginomycotina</taxon>
        <taxon>Ustilaginomycetes</taxon>
        <taxon>Ustilaginales</taxon>
        <taxon>Anthracoideaceae</taxon>
        <taxon>Testicularia</taxon>
    </lineage>
</organism>
<keyword evidence="3" id="KW-1185">Reference proteome</keyword>
<gene>
    <name evidence="2" type="ORF">BCV70DRAFT_47614</name>
</gene>
<dbReference type="EMBL" id="KZ819203">
    <property type="protein sequence ID" value="PWY97694.1"/>
    <property type="molecule type" value="Genomic_DNA"/>
</dbReference>
<proteinExistence type="predicted"/>
<dbReference type="AlphaFoldDB" id="A0A317XHE3"/>
<reference evidence="2 3" key="1">
    <citation type="journal article" date="2018" name="Mol. Biol. Evol.">
        <title>Broad Genomic Sampling Reveals a Smut Pathogenic Ancestry of the Fungal Clade Ustilaginomycotina.</title>
        <authorList>
            <person name="Kijpornyongpan T."/>
            <person name="Mondo S.J."/>
            <person name="Barry K."/>
            <person name="Sandor L."/>
            <person name="Lee J."/>
            <person name="Lipzen A."/>
            <person name="Pangilinan J."/>
            <person name="LaButti K."/>
            <person name="Hainaut M."/>
            <person name="Henrissat B."/>
            <person name="Grigoriev I.V."/>
            <person name="Spatafora J.W."/>
            <person name="Aime M.C."/>
        </authorList>
    </citation>
    <scope>NUCLEOTIDE SEQUENCE [LARGE SCALE GENOMIC DNA]</scope>
    <source>
        <strain evidence="2 3">MCA 3645</strain>
    </source>
</reference>
<accession>A0A317XHE3</accession>
<name>A0A317XHE3_9BASI</name>